<dbReference type="Gene3D" id="3.40.710.10">
    <property type="entry name" value="DD-peptidase/beta-lactamase superfamily"/>
    <property type="match status" value="2"/>
</dbReference>
<organism evidence="3 4">
    <name type="scientific">Sporosarcina pasteurii</name>
    <name type="common">Bacillus pasteurii</name>
    <dbReference type="NCBI Taxonomy" id="1474"/>
    <lineage>
        <taxon>Bacteria</taxon>
        <taxon>Bacillati</taxon>
        <taxon>Bacillota</taxon>
        <taxon>Bacilli</taxon>
        <taxon>Bacillales</taxon>
        <taxon>Caryophanaceae</taxon>
        <taxon>Sporosarcina</taxon>
    </lineage>
</organism>
<keyword evidence="3" id="KW-0121">Carboxypeptidase</keyword>
<dbReference type="InterPro" id="IPR000667">
    <property type="entry name" value="Peptidase_S13"/>
</dbReference>
<evidence type="ECO:0000313" key="3">
    <source>
        <dbReference type="EMBL" id="SUJ21975.1"/>
    </source>
</evidence>
<evidence type="ECO:0000313" key="4">
    <source>
        <dbReference type="Proteomes" id="UP000254519"/>
    </source>
</evidence>
<dbReference type="GO" id="GO:0009002">
    <property type="term" value="F:serine-type D-Ala-D-Ala carboxypeptidase activity"/>
    <property type="evidence" value="ECO:0007669"/>
    <property type="project" value="UniProtKB-EC"/>
</dbReference>
<keyword evidence="4" id="KW-1185">Reference proteome</keyword>
<protein>
    <submittedName>
        <fullName evidence="3">D-alanyl-D-alanine carboxypeptidase dacC</fullName>
        <ecNumber evidence="3">3.4.16.4</ecNumber>
    </submittedName>
</protein>
<accession>A0A380CJD9</accession>
<dbReference type="EMBL" id="UGYZ01000002">
    <property type="protein sequence ID" value="SUJ21975.1"/>
    <property type="molecule type" value="Genomic_DNA"/>
</dbReference>
<keyword evidence="2 3" id="KW-0378">Hydrolase</keyword>
<dbReference type="Proteomes" id="UP000254519">
    <property type="component" value="Unassembled WGS sequence"/>
</dbReference>
<keyword evidence="3" id="KW-0645">Protease</keyword>
<dbReference type="PANTHER" id="PTHR30023:SF0">
    <property type="entry name" value="PENICILLIN-SENSITIVE CARBOXYPEPTIDASE A"/>
    <property type="match status" value="1"/>
</dbReference>
<name>A0A380CJD9_SPOPA</name>
<dbReference type="EC" id="3.4.16.4" evidence="3"/>
<dbReference type="PANTHER" id="PTHR30023">
    <property type="entry name" value="D-ALANYL-D-ALANINE CARBOXYPEPTIDASE"/>
    <property type="match status" value="1"/>
</dbReference>
<dbReference type="Pfam" id="PF02113">
    <property type="entry name" value="Peptidase_S13"/>
    <property type="match status" value="1"/>
</dbReference>
<comment type="similarity">
    <text evidence="1">Belongs to the peptidase S13 family.</text>
</comment>
<dbReference type="OrthoDB" id="9802627at2"/>
<dbReference type="SUPFAM" id="SSF56601">
    <property type="entry name" value="beta-lactamase/transpeptidase-like"/>
    <property type="match status" value="1"/>
</dbReference>
<dbReference type="GO" id="GO:0006508">
    <property type="term" value="P:proteolysis"/>
    <property type="evidence" value="ECO:0007669"/>
    <property type="project" value="InterPro"/>
</dbReference>
<reference evidence="3 4" key="1">
    <citation type="submission" date="2018-06" db="EMBL/GenBank/DDBJ databases">
        <authorList>
            <consortium name="Pathogen Informatics"/>
            <person name="Doyle S."/>
        </authorList>
    </citation>
    <scope>NUCLEOTIDE SEQUENCE [LARGE SCALE GENOMIC DNA]</scope>
    <source>
        <strain evidence="4">ATCC 11859 / DSM 33 / NCIB 8841 / NCTC 4822</strain>
    </source>
</reference>
<dbReference type="GO" id="GO:0000270">
    <property type="term" value="P:peptidoglycan metabolic process"/>
    <property type="evidence" value="ECO:0007669"/>
    <property type="project" value="TreeGrafter"/>
</dbReference>
<dbReference type="Gene3D" id="3.50.80.20">
    <property type="entry name" value="D-Ala-D-Ala carboxypeptidase C, peptidase S13"/>
    <property type="match status" value="1"/>
</dbReference>
<proteinExistence type="inferred from homology"/>
<evidence type="ECO:0000256" key="2">
    <source>
        <dbReference type="ARBA" id="ARBA00022801"/>
    </source>
</evidence>
<gene>
    <name evidence="3" type="primary">dacC</name>
    <name evidence="3" type="ORF">NCTC4822_03273</name>
</gene>
<dbReference type="PRINTS" id="PR00922">
    <property type="entry name" value="DADACBPTASE3"/>
</dbReference>
<evidence type="ECO:0000256" key="1">
    <source>
        <dbReference type="ARBA" id="ARBA00006096"/>
    </source>
</evidence>
<dbReference type="InterPro" id="IPR012338">
    <property type="entry name" value="Beta-lactam/transpept-like"/>
</dbReference>
<sequence>MKKRRLWKWISFVTVLVLILTMYFWKSRGDEHEIEPSPSKEAVFLESTTPAEQIELHDEEQFDGINKVLQDSRLQGATTTISIRRASDGKLLYENNGGVRVRPASVMKLFTAATALERLGSDHAFKTAVYTDGKIKDGILQGDIYLVGQGDPTLVQEDLTAFAKTVKEKGIHTIHGNFYGDDTWYDTIRLSQDLNWSDEPYYTGAQISALTLSPNDDYDAGTVIVEVYPGAKAGEEAMIGLSPNNDYVHIKNETKTVQKKRDKSLTAERVHGTNTIVVKGTIPVGAQKTRIWASVWEPTTYTVHLFKDTLEKQGIQLPKVYKVEHREKPKGAVQLTENSSMPLEELLIPFMKLSNNGHGEVLVKEMGKVVGGEGSWDKGHVVMNDTLNKMGLETNTMLFRDGSGMSHKTLVTTNEVTKLLYVAQEKSWYPAFLESLPIAGYDERFQGGTLRYRMSNTVATGKVRAKTGTLNGVTSLAGYVEKSDGDDLIFSVIINNHLDDSTYDVIDQIVVMLAGDEVN</sequence>
<dbReference type="RefSeq" id="WP_115363846.1">
    <property type="nucleotide sequence ID" value="NZ_CP038012.1"/>
</dbReference>
<dbReference type="NCBIfam" id="TIGR00666">
    <property type="entry name" value="PBP4"/>
    <property type="match status" value="1"/>
</dbReference>
<dbReference type="AlphaFoldDB" id="A0A380CJD9"/>